<keyword evidence="3" id="KW-1185">Reference proteome</keyword>
<dbReference type="EMBL" id="VFPP01000001">
    <property type="protein sequence ID" value="TQM80652.1"/>
    <property type="molecule type" value="Genomic_DNA"/>
</dbReference>
<name>A0A543JCW0_9PSEU</name>
<reference evidence="2 3" key="1">
    <citation type="submission" date="2019-06" db="EMBL/GenBank/DDBJ databases">
        <title>Sequencing the genomes of 1000 actinobacteria strains.</title>
        <authorList>
            <person name="Klenk H.-P."/>
        </authorList>
    </citation>
    <scope>NUCLEOTIDE SEQUENCE [LARGE SCALE GENOMIC DNA]</scope>
    <source>
        <strain evidence="2 3">DSM 45456</strain>
    </source>
</reference>
<organism evidence="2 3">
    <name type="scientific">Saccharothrix saharensis</name>
    <dbReference type="NCBI Taxonomy" id="571190"/>
    <lineage>
        <taxon>Bacteria</taxon>
        <taxon>Bacillati</taxon>
        <taxon>Actinomycetota</taxon>
        <taxon>Actinomycetes</taxon>
        <taxon>Pseudonocardiales</taxon>
        <taxon>Pseudonocardiaceae</taxon>
        <taxon>Saccharothrix</taxon>
    </lineage>
</organism>
<accession>A0A543JCW0</accession>
<gene>
    <name evidence="2" type="ORF">FHX81_2993</name>
</gene>
<dbReference type="AlphaFoldDB" id="A0A543JCW0"/>
<feature type="compositionally biased region" description="Basic and acidic residues" evidence="1">
    <location>
        <begin position="68"/>
        <end position="81"/>
    </location>
</feature>
<evidence type="ECO:0000313" key="2">
    <source>
        <dbReference type="EMBL" id="TQM80652.1"/>
    </source>
</evidence>
<dbReference type="Proteomes" id="UP000316628">
    <property type="component" value="Unassembled WGS sequence"/>
</dbReference>
<feature type="compositionally biased region" description="Basic and acidic residues" evidence="1">
    <location>
        <begin position="209"/>
        <end position="221"/>
    </location>
</feature>
<evidence type="ECO:0000313" key="3">
    <source>
        <dbReference type="Proteomes" id="UP000316628"/>
    </source>
</evidence>
<feature type="region of interest" description="Disordered" evidence="1">
    <location>
        <begin position="1"/>
        <end position="277"/>
    </location>
</feature>
<protein>
    <submittedName>
        <fullName evidence="2">Uncharacterized protein</fullName>
    </submittedName>
</protein>
<evidence type="ECO:0000256" key="1">
    <source>
        <dbReference type="SAM" id="MobiDB-lite"/>
    </source>
</evidence>
<proteinExistence type="predicted"/>
<comment type="caution">
    <text evidence="2">The sequence shown here is derived from an EMBL/GenBank/DDBJ whole genome shotgun (WGS) entry which is preliminary data.</text>
</comment>
<sequence length="277" mass="29542">MPGGRAAGSRHRWFHGGEEPKGRPGSRDRRPGHLPQAIRPTSGATPPRRTAEHPPARNFRRPTNSTPHLDRHLRPFRPSRDRRPHFRAAGHRGLVGTPTTASVRRPPTAVPRDGAPSGLSRLRPGPPDRLEARLDRHRGSRPPLRDHQRQGRGASGRPVDVPVGGRRGRLTRALGGRSDGRRTGAGAAGPPGPGGAPEGGGRSAVLSRSSDKGSRRPDRGGECAGSRRRCERGGGRSSGRRQGRIRTRAPGVDSAPSSRIRSEPLVAGSRQAGPVVV</sequence>
<feature type="compositionally biased region" description="Basic residues" evidence="1">
    <location>
        <begin position="238"/>
        <end position="247"/>
    </location>
</feature>
<feature type="compositionally biased region" description="Basic and acidic residues" evidence="1">
    <location>
        <begin position="15"/>
        <end position="31"/>
    </location>
</feature>